<accession>A0ABS7HPL8</accession>
<dbReference type="InterPro" id="IPR045865">
    <property type="entry name" value="ACT-like_dom_sf"/>
</dbReference>
<dbReference type="Pfam" id="PF01842">
    <property type="entry name" value="ACT"/>
    <property type="match status" value="1"/>
</dbReference>
<feature type="domain" description="ACT" evidence="1">
    <location>
        <begin position="5"/>
        <end position="77"/>
    </location>
</feature>
<dbReference type="InterPro" id="IPR002912">
    <property type="entry name" value="ACT_dom"/>
</dbReference>
<proteinExistence type="predicted"/>
<dbReference type="PANTHER" id="PTHR34875:SF6">
    <property type="entry name" value="UPF0237 PROTEIN MJ1558"/>
    <property type="match status" value="1"/>
</dbReference>
<evidence type="ECO:0000259" key="1">
    <source>
        <dbReference type="PROSITE" id="PS51671"/>
    </source>
</evidence>
<dbReference type="Proteomes" id="UP001196843">
    <property type="component" value="Unassembled WGS sequence"/>
</dbReference>
<name>A0ABS7HPL8_9MICO</name>
<organism evidence="2 3">
    <name type="scientific">Microbacterium jejuense</name>
    <dbReference type="NCBI Taxonomy" id="1263637"/>
    <lineage>
        <taxon>Bacteria</taxon>
        <taxon>Bacillati</taxon>
        <taxon>Actinomycetota</taxon>
        <taxon>Actinomycetes</taxon>
        <taxon>Micrococcales</taxon>
        <taxon>Microbacteriaceae</taxon>
        <taxon>Microbacterium</taxon>
    </lineage>
</organism>
<dbReference type="Pfam" id="PF13740">
    <property type="entry name" value="ACT_6"/>
    <property type="match status" value="1"/>
</dbReference>
<dbReference type="Gene3D" id="3.30.70.260">
    <property type="match status" value="2"/>
</dbReference>
<dbReference type="SUPFAM" id="SSF55021">
    <property type="entry name" value="ACT-like"/>
    <property type="match status" value="2"/>
</dbReference>
<dbReference type="EMBL" id="JAEUAW010000012">
    <property type="protein sequence ID" value="MBW9094911.1"/>
    <property type="molecule type" value="Genomic_DNA"/>
</dbReference>
<evidence type="ECO:0000313" key="2">
    <source>
        <dbReference type="EMBL" id="MBW9094911.1"/>
    </source>
</evidence>
<dbReference type="PIRSF" id="PIRSF028103">
    <property type="entry name" value="GcvR"/>
    <property type="match status" value="1"/>
</dbReference>
<dbReference type="PROSITE" id="PS51671">
    <property type="entry name" value="ACT"/>
    <property type="match status" value="2"/>
</dbReference>
<comment type="caution">
    <text evidence="2">The sequence shown here is derived from an EMBL/GenBank/DDBJ whole genome shotgun (WGS) entry which is preliminary data.</text>
</comment>
<protein>
    <submittedName>
        <fullName evidence="2">ACT domain-containing protein</fullName>
    </submittedName>
</protein>
<keyword evidence="3" id="KW-1185">Reference proteome</keyword>
<dbReference type="InterPro" id="IPR050990">
    <property type="entry name" value="UPF0237/GcvR_regulator"/>
</dbReference>
<evidence type="ECO:0000313" key="3">
    <source>
        <dbReference type="Proteomes" id="UP001196843"/>
    </source>
</evidence>
<reference evidence="2 3" key="1">
    <citation type="journal article" date="2021" name="MBio">
        <title>Poor Competitiveness of Bradyrhizobium in Pigeon Pea Root Colonization in Indian Soils.</title>
        <authorList>
            <person name="Chalasani D."/>
            <person name="Basu A."/>
            <person name="Pullabhotla S.V.S.R.N."/>
            <person name="Jorrin B."/>
            <person name="Neal A.L."/>
            <person name="Poole P.S."/>
            <person name="Podile A.R."/>
            <person name="Tkacz A."/>
        </authorList>
    </citation>
    <scope>NUCLEOTIDE SEQUENCE [LARGE SCALE GENOMIC DNA]</scope>
    <source>
        <strain evidence="2 3">HU14</strain>
    </source>
</reference>
<dbReference type="PANTHER" id="PTHR34875">
    <property type="entry name" value="UPF0237 PROTEIN MJ1558"/>
    <property type="match status" value="1"/>
</dbReference>
<dbReference type="InterPro" id="IPR016867">
    <property type="entry name" value="GcvR"/>
</dbReference>
<gene>
    <name evidence="2" type="ORF">JNB62_14555</name>
</gene>
<sequence>MTTLVLTVVGDDRSGLVAAVADVVGAHGGNWETSQLAELSGAFAGIIEVSVAPERADALRAALSSLEGLLKVTVHPGAEAVRIATGSRPLALEVVGNDRAGIVRDISAVLTAHGVTIDRMSTRTTDAAMYGGRLFEARVEARVPASVDLDALTAELERLATEIQVDVTLGS</sequence>
<dbReference type="RefSeq" id="WP_220301621.1">
    <property type="nucleotide sequence ID" value="NZ_JAEUAW010000012.1"/>
</dbReference>
<dbReference type="CDD" id="cd04869">
    <property type="entry name" value="ACT_GcvR_2"/>
    <property type="match status" value="1"/>
</dbReference>
<feature type="domain" description="ACT" evidence="1">
    <location>
        <begin position="91"/>
        <end position="170"/>
    </location>
</feature>